<dbReference type="EMBL" id="UINC01159866">
    <property type="protein sequence ID" value="SVD58190.1"/>
    <property type="molecule type" value="Genomic_DNA"/>
</dbReference>
<organism evidence="1">
    <name type="scientific">marine metagenome</name>
    <dbReference type="NCBI Taxonomy" id="408172"/>
    <lineage>
        <taxon>unclassified sequences</taxon>
        <taxon>metagenomes</taxon>
        <taxon>ecological metagenomes</taxon>
    </lineage>
</organism>
<feature type="non-terminal residue" evidence="1">
    <location>
        <position position="1"/>
    </location>
</feature>
<gene>
    <name evidence="1" type="ORF">METZ01_LOCUS411044</name>
</gene>
<proteinExistence type="predicted"/>
<dbReference type="AlphaFoldDB" id="A0A382WHT1"/>
<protein>
    <submittedName>
        <fullName evidence="1">Uncharacterized protein</fullName>
    </submittedName>
</protein>
<name>A0A382WHT1_9ZZZZ</name>
<reference evidence="1" key="1">
    <citation type="submission" date="2018-05" db="EMBL/GenBank/DDBJ databases">
        <authorList>
            <person name="Lanie J.A."/>
            <person name="Ng W.-L."/>
            <person name="Kazmierczak K.M."/>
            <person name="Andrzejewski T.M."/>
            <person name="Davidsen T.M."/>
            <person name="Wayne K.J."/>
            <person name="Tettelin H."/>
            <person name="Glass J.I."/>
            <person name="Rusch D."/>
            <person name="Podicherti R."/>
            <person name="Tsui H.-C.T."/>
            <person name="Winkler M.E."/>
        </authorList>
    </citation>
    <scope>NUCLEOTIDE SEQUENCE</scope>
</reference>
<evidence type="ECO:0000313" key="1">
    <source>
        <dbReference type="EMBL" id="SVD58190.1"/>
    </source>
</evidence>
<accession>A0A382WHT1</accession>
<sequence>NLVTLSQVYVYCVQFHYIPLKGNMQHPTKKFYSKFIYDLYVKTFEKVR</sequence>